<accession>A0A0C3EDD3</accession>
<gene>
    <name evidence="2" type="ORF">SCLCIDRAFT_1211937</name>
</gene>
<protein>
    <submittedName>
        <fullName evidence="2">Uncharacterized protein</fullName>
    </submittedName>
</protein>
<dbReference type="EMBL" id="KN822020">
    <property type="protein sequence ID" value="KIM65931.1"/>
    <property type="molecule type" value="Genomic_DNA"/>
</dbReference>
<dbReference type="AlphaFoldDB" id="A0A0C3EDD3"/>
<feature type="non-terminal residue" evidence="2">
    <location>
        <position position="1"/>
    </location>
</feature>
<dbReference type="InParanoid" id="A0A0C3EDD3"/>
<evidence type="ECO:0000313" key="2">
    <source>
        <dbReference type="EMBL" id="KIM65931.1"/>
    </source>
</evidence>
<proteinExistence type="predicted"/>
<keyword evidence="3" id="KW-1185">Reference proteome</keyword>
<reference evidence="2 3" key="1">
    <citation type="submission" date="2014-04" db="EMBL/GenBank/DDBJ databases">
        <authorList>
            <consortium name="DOE Joint Genome Institute"/>
            <person name="Kuo A."/>
            <person name="Kohler A."/>
            <person name="Nagy L.G."/>
            <person name="Floudas D."/>
            <person name="Copeland A."/>
            <person name="Barry K.W."/>
            <person name="Cichocki N."/>
            <person name="Veneault-Fourrey C."/>
            <person name="LaButti K."/>
            <person name="Lindquist E.A."/>
            <person name="Lipzen A."/>
            <person name="Lundell T."/>
            <person name="Morin E."/>
            <person name="Murat C."/>
            <person name="Sun H."/>
            <person name="Tunlid A."/>
            <person name="Henrissat B."/>
            <person name="Grigoriev I.V."/>
            <person name="Hibbett D.S."/>
            <person name="Martin F."/>
            <person name="Nordberg H.P."/>
            <person name="Cantor M.N."/>
            <person name="Hua S.X."/>
        </authorList>
    </citation>
    <scope>NUCLEOTIDE SEQUENCE [LARGE SCALE GENOMIC DNA]</scope>
    <source>
        <strain evidence="2 3">Foug A</strain>
    </source>
</reference>
<evidence type="ECO:0000313" key="3">
    <source>
        <dbReference type="Proteomes" id="UP000053989"/>
    </source>
</evidence>
<name>A0A0C3EDD3_9AGAM</name>
<feature type="region of interest" description="Disordered" evidence="1">
    <location>
        <begin position="58"/>
        <end position="78"/>
    </location>
</feature>
<sequence length="78" mass="8592">MIHADDHDYDGHSTILTQVHRTYVGAHYHSAMTRTALPIAQPAPMAITTLTCQLRWQPHHSHSKHAAAPTLATTTTAQ</sequence>
<dbReference type="HOGENOM" id="CLU_2623417_0_0_1"/>
<evidence type="ECO:0000256" key="1">
    <source>
        <dbReference type="SAM" id="MobiDB-lite"/>
    </source>
</evidence>
<feature type="compositionally biased region" description="Low complexity" evidence="1">
    <location>
        <begin position="66"/>
        <end position="78"/>
    </location>
</feature>
<reference evidence="3" key="2">
    <citation type="submission" date="2015-01" db="EMBL/GenBank/DDBJ databases">
        <title>Evolutionary Origins and Diversification of the Mycorrhizal Mutualists.</title>
        <authorList>
            <consortium name="DOE Joint Genome Institute"/>
            <consortium name="Mycorrhizal Genomics Consortium"/>
            <person name="Kohler A."/>
            <person name="Kuo A."/>
            <person name="Nagy L.G."/>
            <person name="Floudas D."/>
            <person name="Copeland A."/>
            <person name="Barry K.W."/>
            <person name="Cichocki N."/>
            <person name="Veneault-Fourrey C."/>
            <person name="LaButti K."/>
            <person name="Lindquist E.A."/>
            <person name="Lipzen A."/>
            <person name="Lundell T."/>
            <person name="Morin E."/>
            <person name="Murat C."/>
            <person name="Riley R."/>
            <person name="Ohm R."/>
            <person name="Sun H."/>
            <person name="Tunlid A."/>
            <person name="Henrissat B."/>
            <person name="Grigoriev I.V."/>
            <person name="Hibbett D.S."/>
            <person name="Martin F."/>
        </authorList>
    </citation>
    <scope>NUCLEOTIDE SEQUENCE [LARGE SCALE GENOMIC DNA]</scope>
    <source>
        <strain evidence="3">Foug A</strain>
    </source>
</reference>
<dbReference type="Proteomes" id="UP000053989">
    <property type="component" value="Unassembled WGS sequence"/>
</dbReference>
<organism evidence="2 3">
    <name type="scientific">Scleroderma citrinum Foug A</name>
    <dbReference type="NCBI Taxonomy" id="1036808"/>
    <lineage>
        <taxon>Eukaryota</taxon>
        <taxon>Fungi</taxon>
        <taxon>Dikarya</taxon>
        <taxon>Basidiomycota</taxon>
        <taxon>Agaricomycotina</taxon>
        <taxon>Agaricomycetes</taxon>
        <taxon>Agaricomycetidae</taxon>
        <taxon>Boletales</taxon>
        <taxon>Sclerodermatineae</taxon>
        <taxon>Sclerodermataceae</taxon>
        <taxon>Scleroderma</taxon>
    </lineage>
</organism>